<accession>A0A2N0Z9H5</accession>
<feature type="transmembrane region" description="Helical" evidence="1">
    <location>
        <begin position="108"/>
        <end position="127"/>
    </location>
</feature>
<proteinExistence type="predicted"/>
<dbReference type="EMBL" id="PISD01000076">
    <property type="protein sequence ID" value="PKG26164.1"/>
    <property type="molecule type" value="Genomic_DNA"/>
</dbReference>
<keyword evidence="1" id="KW-0812">Transmembrane</keyword>
<feature type="transmembrane region" description="Helical" evidence="1">
    <location>
        <begin position="79"/>
        <end position="102"/>
    </location>
</feature>
<gene>
    <name evidence="2" type="ORF">CWS20_25460</name>
</gene>
<dbReference type="Proteomes" id="UP000233343">
    <property type="component" value="Unassembled WGS sequence"/>
</dbReference>
<reference evidence="2 3" key="1">
    <citation type="journal article" date="2010" name="Int. J. Syst. Evol. Microbiol.">
        <title>Bacillus horneckiae sp. nov., isolated from a spacecraft-assembly clean room.</title>
        <authorList>
            <person name="Vaishampayan P."/>
            <person name="Probst A."/>
            <person name="Krishnamurthi S."/>
            <person name="Ghosh S."/>
            <person name="Osman S."/>
            <person name="McDowall A."/>
            <person name="Ruckmani A."/>
            <person name="Mayilraj S."/>
            <person name="Venkateswaran K."/>
        </authorList>
    </citation>
    <scope>NUCLEOTIDE SEQUENCE [LARGE SCALE GENOMIC DNA]</scope>
    <source>
        <strain evidence="3">1PO1SC</strain>
    </source>
</reference>
<dbReference type="AlphaFoldDB" id="A0A2N0Z9H5"/>
<keyword evidence="3" id="KW-1185">Reference proteome</keyword>
<keyword evidence="1" id="KW-1133">Transmembrane helix</keyword>
<organism evidence="2 3">
    <name type="scientific">Cytobacillus horneckiae</name>
    <dbReference type="NCBI Taxonomy" id="549687"/>
    <lineage>
        <taxon>Bacteria</taxon>
        <taxon>Bacillati</taxon>
        <taxon>Bacillota</taxon>
        <taxon>Bacilli</taxon>
        <taxon>Bacillales</taxon>
        <taxon>Bacillaceae</taxon>
        <taxon>Cytobacillus</taxon>
    </lineage>
</organism>
<name>A0A2N0Z9H5_9BACI</name>
<evidence type="ECO:0000313" key="3">
    <source>
        <dbReference type="Proteomes" id="UP000233343"/>
    </source>
</evidence>
<evidence type="ECO:0000256" key="1">
    <source>
        <dbReference type="SAM" id="Phobius"/>
    </source>
</evidence>
<sequence>MEKLFCSKTERVYIYIYQFALMTLLILISAKLSLDYFDFGFILYAIISYLIMFTGAIIYQKMYISIYRAVTRTKGVPIVLKYLLMTLILIVSIVTGFIMFFYERSLYASMYVPAFLFTGALIWDTCVNQMIEIIEERDKRDIKFIINHKN</sequence>
<comment type="caution">
    <text evidence="2">The sequence shown here is derived from an EMBL/GenBank/DDBJ whole genome shotgun (WGS) entry which is preliminary data.</text>
</comment>
<feature type="transmembrane region" description="Helical" evidence="1">
    <location>
        <begin position="12"/>
        <end position="30"/>
    </location>
</feature>
<feature type="transmembrane region" description="Helical" evidence="1">
    <location>
        <begin position="36"/>
        <end position="59"/>
    </location>
</feature>
<evidence type="ECO:0000313" key="2">
    <source>
        <dbReference type="EMBL" id="PKG26164.1"/>
    </source>
</evidence>
<keyword evidence="1" id="KW-0472">Membrane</keyword>
<protein>
    <submittedName>
        <fullName evidence="2">Uncharacterized protein</fullName>
    </submittedName>
</protein>